<dbReference type="EC" id="3.1.1.61" evidence="2"/>
<sequence length="85" mass="9340">MPSIDVLYRSAVASFNSMCVGVLLTERLNDGTSGLEAIKKWGGLAIIQNPETADFQDISSSAQDFVEIDYVLKLKKTSTAIKEIW</sequence>
<dbReference type="PANTHER" id="PTHR42872">
    <property type="entry name" value="PROTEIN-GLUTAMATE METHYLESTERASE/PROTEIN-GLUTAMINE GLUTAMINASE"/>
    <property type="match status" value="1"/>
</dbReference>
<dbReference type="PROSITE" id="PS50122">
    <property type="entry name" value="CHEB"/>
    <property type="match status" value="1"/>
</dbReference>
<dbReference type="InterPro" id="IPR035909">
    <property type="entry name" value="CheB_C"/>
</dbReference>
<dbReference type="GO" id="GO:0000156">
    <property type="term" value="F:phosphorelay response regulator activity"/>
    <property type="evidence" value="ECO:0007669"/>
    <property type="project" value="InterPro"/>
</dbReference>
<keyword evidence="1" id="KW-0378">Hydrolase</keyword>
<evidence type="ECO:0000256" key="2">
    <source>
        <dbReference type="ARBA" id="ARBA00039140"/>
    </source>
</evidence>
<comment type="caution">
    <text evidence="5">The sequence shown here is derived from an EMBL/GenBank/DDBJ whole genome shotgun (WGS) entry which is preliminary data.</text>
</comment>
<gene>
    <name evidence="5" type="ORF">LCGC14_1395830</name>
</gene>
<evidence type="ECO:0000256" key="3">
    <source>
        <dbReference type="ARBA" id="ARBA00048267"/>
    </source>
</evidence>
<dbReference type="EMBL" id="LAZR01009067">
    <property type="protein sequence ID" value="KKM74888.1"/>
    <property type="molecule type" value="Genomic_DNA"/>
</dbReference>
<dbReference type="SUPFAM" id="SSF52738">
    <property type="entry name" value="Methylesterase CheB, C-terminal domain"/>
    <property type="match status" value="1"/>
</dbReference>
<dbReference type="Pfam" id="PF01339">
    <property type="entry name" value="CheB_methylest"/>
    <property type="match status" value="1"/>
</dbReference>
<accession>A0A0F9JYS0</accession>
<protein>
    <recommendedName>
        <fullName evidence="2">protein-glutamate methylesterase</fullName>
        <ecNumber evidence="2">3.1.1.61</ecNumber>
    </recommendedName>
</protein>
<dbReference type="PANTHER" id="PTHR42872:SF6">
    <property type="entry name" value="PROTEIN-GLUTAMATE METHYLESTERASE_PROTEIN-GLUTAMINE GLUTAMINASE"/>
    <property type="match status" value="1"/>
</dbReference>
<reference evidence="5" key="1">
    <citation type="journal article" date="2015" name="Nature">
        <title>Complex archaea that bridge the gap between prokaryotes and eukaryotes.</title>
        <authorList>
            <person name="Spang A."/>
            <person name="Saw J.H."/>
            <person name="Jorgensen S.L."/>
            <person name="Zaremba-Niedzwiedzka K."/>
            <person name="Martijn J."/>
            <person name="Lind A.E."/>
            <person name="van Eijk R."/>
            <person name="Schleper C."/>
            <person name="Guy L."/>
            <person name="Ettema T.J."/>
        </authorList>
    </citation>
    <scope>NUCLEOTIDE SEQUENCE</scope>
</reference>
<evidence type="ECO:0000259" key="4">
    <source>
        <dbReference type="PROSITE" id="PS50122"/>
    </source>
</evidence>
<name>A0A0F9JYS0_9ZZZZ</name>
<feature type="domain" description="CheB-type methylesterase" evidence="4">
    <location>
        <begin position="1"/>
        <end position="81"/>
    </location>
</feature>
<dbReference type="GO" id="GO:0008984">
    <property type="term" value="F:protein-glutamate methylesterase activity"/>
    <property type="evidence" value="ECO:0007669"/>
    <property type="project" value="UniProtKB-EC"/>
</dbReference>
<dbReference type="InterPro" id="IPR000673">
    <property type="entry name" value="Sig_transdc_resp-reg_Me-estase"/>
</dbReference>
<dbReference type="GO" id="GO:0005737">
    <property type="term" value="C:cytoplasm"/>
    <property type="evidence" value="ECO:0007669"/>
    <property type="project" value="InterPro"/>
</dbReference>
<dbReference type="Gene3D" id="3.40.50.180">
    <property type="entry name" value="Methylesterase CheB, C-terminal domain"/>
    <property type="match status" value="1"/>
</dbReference>
<proteinExistence type="predicted"/>
<evidence type="ECO:0000256" key="1">
    <source>
        <dbReference type="ARBA" id="ARBA00022801"/>
    </source>
</evidence>
<dbReference type="GO" id="GO:0006935">
    <property type="term" value="P:chemotaxis"/>
    <property type="evidence" value="ECO:0007669"/>
    <property type="project" value="InterPro"/>
</dbReference>
<evidence type="ECO:0000313" key="5">
    <source>
        <dbReference type="EMBL" id="KKM74888.1"/>
    </source>
</evidence>
<organism evidence="5">
    <name type="scientific">marine sediment metagenome</name>
    <dbReference type="NCBI Taxonomy" id="412755"/>
    <lineage>
        <taxon>unclassified sequences</taxon>
        <taxon>metagenomes</taxon>
        <taxon>ecological metagenomes</taxon>
    </lineage>
</organism>
<comment type="catalytic activity">
    <reaction evidence="3">
        <text>[protein]-L-glutamate 5-O-methyl ester + H2O = L-glutamyl-[protein] + methanol + H(+)</text>
        <dbReference type="Rhea" id="RHEA:23236"/>
        <dbReference type="Rhea" id="RHEA-COMP:10208"/>
        <dbReference type="Rhea" id="RHEA-COMP:10311"/>
        <dbReference type="ChEBI" id="CHEBI:15377"/>
        <dbReference type="ChEBI" id="CHEBI:15378"/>
        <dbReference type="ChEBI" id="CHEBI:17790"/>
        <dbReference type="ChEBI" id="CHEBI:29973"/>
        <dbReference type="ChEBI" id="CHEBI:82795"/>
        <dbReference type="EC" id="3.1.1.61"/>
    </reaction>
</comment>
<dbReference type="AlphaFoldDB" id="A0A0F9JYS0"/>